<comment type="caution">
    <text evidence="1">The sequence shown here is derived from an EMBL/GenBank/DDBJ whole genome shotgun (WGS) entry which is preliminary data.</text>
</comment>
<gene>
    <name evidence="1" type="ORF">R5W23_005655</name>
</gene>
<organism evidence="1 2">
    <name type="scientific">Gemmata algarum</name>
    <dbReference type="NCBI Taxonomy" id="2975278"/>
    <lineage>
        <taxon>Bacteria</taxon>
        <taxon>Pseudomonadati</taxon>
        <taxon>Planctomycetota</taxon>
        <taxon>Planctomycetia</taxon>
        <taxon>Gemmatales</taxon>
        <taxon>Gemmataceae</taxon>
        <taxon>Gemmata</taxon>
    </lineage>
</organism>
<protein>
    <recommendedName>
        <fullName evidence="3">Tetratricopeptide repeat protein</fullName>
    </recommendedName>
</protein>
<dbReference type="Proteomes" id="UP001272242">
    <property type="component" value="Unassembled WGS sequence"/>
</dbReference>
<dbReference type="RefSeq" id="WP_320685441.1">
    <property type="nucleotide sequence ID" value="NZ_JAXBLV010000034.1"/>
</dbReference>
<evidence type="ECO:0000313" key="2">
    <source>
        <dbReference type="Proteomes" id="UP001272242"/>
    </source>
</evidence>
<name>A0ABU5ETK5_9BACT</name>
<evidence type="ECO:0000313" key="1">
    <source>
        <dbReference type="EMBL" id="MDY3558535.1"/>
    </source>
</evidence>
<accession>A0ABU5ETK5</accession>
<reference evidence="2" key="1">
    <citation type="journal article" date="2023" name="Mar. Drugs">
        <title>Gemmata algarum, a Novel Planctomycete Isolated from an Algal Mat, Displays Antimicrobial Activity.</title>
        <authorList>
            <person name="Kumar G."/>
            <person name="Kallscheuer N."/>
            <person name="Kashif M."/>
            <person name="Ahamad S."/>
            <person name="Jagadeeshwari U."/>
            <person name="Pannikurungottu S."/>
            <person name="Haufschild T."/>
            <person name="Kabuu M."/>
            <person name="Sasikala C."/>
            <person name="Jogler C."/>
            <person name="Ramana C."/>
        </authorList>
    </citation>
    <scope>NUCLEOTIDE SEQUENCE [LARGE SCALE GENOMIC DNA]</scope>
    <source>
        <strain evidence="2">JC673</strain>
    </source>
</reference>
<evidence type="ECO:0008006" key="3">
    <source>
        <dbReference type="Google" id="ProtNLM"/>
    </source>
</evidence>
<sequence>MEAFPFTSAEWDPLEDLADSILNASSYKDDALAESLRLELLERLAALRARHGDHPVLLETAADYTEAAAERAVLYRRAVEIAEAHGLPTLSIRTSFAPVLVKLGEPAAALEELQACGREAVSGDADEREGWFWELKDVPHEAASDAQRSALYRRAEEIARAHGLPTLSIRLLHIRFLLDVGQLAAAREELRGCEDEASRASEDDQTFFKQLCGEASPAEPGAAPDTAR</sequence>
<proteinExistence type="predicted"/>
<dbReference type="EMBL" id="JAXBLV010000034">
    <property type="protein sequence ID" value="MDY3558535.1"/>
    <property type="molecule type" value="Genomic_DNA"/>
</dbReference>
<keyword evidence="2" id="KW-1185">Reference proteome</keyword>